<accession>A0A1Y1T6C4</accession>
<dbReference type="SUPFAM" id="SSF56059">
    <property type="entry name" value="Glutathione synthetase ATP-binding domain-like"/>
    <property type="match status" value="1"/>
</dbReference>
<dbReference type="InterPro" id="IPR013815">
    <property type="entry name" value="ATP_grasp_subdomain_1"/>
</dbReference>
<evidence type="ECO:0000313" key="4">
    <source>
        <dbReference type="EMBL" id="ORL46588.1"/>
    </source>
</evidence>
<dbReference type="InterPro" id="IPR011095">
    <property type="entry name" value="Dala_Dala_lig_C"/>
</dbReference>
<dbReference type="Proteomes" id="UP000192746">
    <property type="component" value="Unassembled WGS sequence"/>
</dbReference>
<dbReference type="Gene3D" id="3.40.50.20">
    <property type="match status" value="1"/>
</dbReference>
<feature type="domain" description="ATP-grasp" evidence="3">
    <location>
        <begin position="286"/>
        <end position="477"/>
    </location>
</feature>
<evidence type="ECO:0000256" key="2">
    <source>
        <dbReference type="PROSITE-ProRule" id="PRU00409"/>
    </source>
</evidence>
<dbReference type="Pfam" id="PF07478">
    <property type="entry name" value="Dala_Dala_lig_C"/>
    <property type="match status" value="1"/>
</dbReference>
<dbReference type="GO" id="GO:0046872">
    <property type="term" value="F:metal ion binding"/>
    <property type="evidence" value="ECO:0007669"/>
    <property type="project" value="InterPro"/>
</dbReference>
<name>A0A1Y1T6C4_9FLAO</name>
<keyword evidence="1" id="KW-0436">Ligase</keyword>
<evidence type="ECO:0000313" key="5">
    <source>
        <dbReference type="Proteomes" id="UP000192746"/>
    </source>
</evidence>
<evidence type="ECO:0000259" key="3">
    <source>
        <dbReference type="PROSITE" id="PS50975"/>
    </source>
</evidence>
<dbReference type="InterPro" id="IPR025839">
    <property type="entry name" value="RLAN_dom"/>
</dbReference>
<proteinExistence type="predicted"/>
<dbReference type="GO" id="GO:0009432">
    <property type="term" value="P:SOS response"/>
    <property type="evidence" value="ECO:0007669"/>
    <property type="project" value="TreeGrafter"/>
</dbReference>
<gene>
    <name evidence="4" type="ORF">IIF7_06072</name>
</gene>
<organism evidence="4 5">
    <name type="scientific">Zunongwangia atlantica 22II14-10F7</name>
    <dbReference type="NCBI Taxonomy" id="1185767"/>
    <lineage>
        <taxon>Bacteria</taxon>
        <taxon>Pseudomonadati</taxon>
        <taxon>Bacteroidota</taxon>
        <taxon>Flavobacteriia</taxon>
        <taxon>Flavobacteriales</taxon>
        <taxon>Flavobacteriaceae</taxon>
        <taxon>Zunongwangia</taxon>
    </lineage>
</organism>
<dbReference type="GO" id="GO:0005524">
    <property type="term" value="F:ATP binding"/>
    <property type="evidence" value="ECO:0007669"/>
    <property type="project" value="UniProtKB-UniRule"/>
</dbReference>
<dbReference type="PROSITE" id="PS50975">
    <property type="entry name" value="ATP_GRASP"/>
    <property type="match status" value="1"/>
</dbReference>
<dbReference type="PANTHER" id="PTHR21621">
    <property type="entry name" value="RIBOSOMAL PROTEIN S6 MODIFICATION PROTEIN"/>
    <property type="match status" value="1"/>
</dbReference>
<dbReference type="RefSeq" id="WP_084840781.1">
    <property type="nucleotide sequence ID" value="NZ_ARYN01000004.1"/>
</dbReference>
<comment type="caution">
    <text evidence="4">The sequence shown here is derived from an EMBL/GenBank/DDBJ whole genome shotgun (WGS) entry which is preliminary data.</text>
</comment>
<dbReference type="EMBL" id="ARYN01000004">
    <property type="protein sequence ID" value="ORL46588.1"/>
    <property type="molecule type" value="Genomic_DNA"/>
</dbReference>
<sequence>MNKFLVVNQPEKWPVQLENVSIIAAKDYLTNPVYAKIKGARIFNLSKNYSYQSKGYYVSLLAEARGHLAIPTVKNLVDLREPKLVKVISEEFDDVIQKSLKSIKSAEFVLSIYFGQNVAQKYRELSSLFFRHFQIPFLQVKFSFSNKWTIKSIKALSESEIPKDHLESMYAFASDYFSKKRYDTVKPQDYDYDLAILVQKDDVAPPSNPKALKKFVEVAEKMNFYVEIISPKDLSRLSAFDALFIRQSTEVHNEAYAFARKAQQEGIAIIDYPDAILKCCNKVFMAEALQNAGIPTPKTMIIHKENKDQVLAEIALPVVLKSPDSTFSFGVKKAKTEEEYVELVTKMLKESELIIAQQFTPSDYDWRVGVLDGKAFYACRYYMAKGHWQIYNWSAKKKNDQDGNADAMALEEVPEKVLDLALRSAKLMGDGLYGIDIKEINGEAMVIEINDNPNIDFGVEDAFYGEEIYKSIITALKNRLEKK</sequence>
<keyword evidence="2" id="KW-0067">ATP-binding</keyword>
<dbReference type="GO" id="GO:0008716">
    <property type="term" value="F:D-alanine-D-alanine ligase activity"/>
    <property type="evidence" value="ECO:0007669"/>
    <property type="project" value="InterPro"/>
</dbReference>
<keyword evidence="5" id="KW-1185">Reference proteome</keyword>
<protein>
    <submittedName>
        <fullName evidence="4">Glutathione synthase/ribosomal protein S6 modification protein</fullName>
    </submittedName>
</protein>
<dbReference type="Pfam" id="PF14401">
    <property type="entry name" value="RLAN"/>
    <property type="match status" value="1"/>
</dbReference>
<dbReference type="STRING" id="1185767.IIF7_06072"/>
<dbReference type="OrthoDB" id="9800957at2"/>
<dbReference type="AlphaFoldDB" id="A0A1Y1T6C4"/>
<reference evidence="4 5" key="1">
    <citation type="submission" date="2013-04" db="EMBL/GenBank/DDBJ databases">
        <title>Zunongwangia sp. 22II14-10F7 Genome Sequencing.</title>
        <authorList>
            <person name="Lai Q."/>
            <person name="Shao Z."/>
        </authorList>
    </citation>
    <scope>NUCLEOTIDE SEQUENCE [LARGE SCALE GENOMIC DNA]</scope>
    <source>
        <strain evidence="4 5">22II14-10F7</strain>
    </source>
</reference>
<evidence type="ECO:0000256" key="1">
    <source>
        <dbReference type="ARBA" id="ARBA00022598"/>
    </source>
</evidence>
<dbReference type="PANTHER" id="PTHR21621:SF0">
    <property type="entry name" value="BETA-CITRYLGLUTAMATE SYNTHASE B-RELATED"/>
    <property type="match status" value="1"/>
</dbReference>
<dbReference type="GO" id="GO:0005737">
    <property type="term" value="C:cytoplasm"/>
    <property type="evidence" value="ECO:0007669"/>
    <property type="project" value="TreeGrafter"/>
</dbReference>
<dbReference type="InterPro" id="IPR011761">
    <property type="entry name" value="ATP-grasp"/>
</dbReference>
<dbReference type="Gene3D" id="3.30.1490.20">
    <property type="entry name" value="ATP-grasp fold, A domain"/>
    <property type="match status" value="1"/>
</dbReference>
<keyword evidence="2" id="KW-0547">Nucleotide-binding</keyword>
<dbReference type="GO" id="GO:0018169">
    <property type="term" value="F:ribosomal S6-glutamic acid ligase activity"/>
    <property type="evidence" value="ECO:0007669"/>
    <property type="project" value="TreeGrafter"/>
</dbReference>
<dbReference type="Gene3D" id="3.30.470.20">
    <property type="entry name" value="ATP-grasp fold, B domain"/>
    <property type="match status" value="1"/>
</dbReference>